<dbReference type="EMBL" id="BLAL01000257">
    <property type="protein sequence ID" value="GES97277.1"/>
    <property type="molecule type" value="Genomic_DNA"/>
</dbReference>
<comment type="caution">
    <text evidence="3">The sequence shown here is derived from an EMBL/GenBank/DDBJ whole genome shotgun (WGS) entry which is preliminary data.</text>
</comment>
<feature type="compositionally biased region" description="Basic and acidic residues" evidence="2">
    <location>
        <begin position="42"/>
        <end position="54"/>
    </location>
</feature>
<protein>
    <submittedName>
        <fullName evidence="3">Uncharacterized protein</fullName>
    </submittedName>
</protein>
<feature type="compositionally biased region" description="Basic and acidic residues" evidence="2">
    <location>
        <begin position="252"/>
        <end position="263"/>
    </location>
</feature>
<feature type="compositionally biased region" description="Polar residues" evidence="2">
    <location>
        <begin position="264"/>
        <end position="273"/>
    </location>
</feature>
<feature type="coiled-coil region" evidence="1">
    <location>
        <begin position="460"/>
        <end position="578"/>
    </location>
</feature>
<evidence type="ECO:0000256" key="1">
    <source>
        <dbReference type="SAM" id="Coils"/>
    </source>
</evidence>
<feature type="compositionally biased region" description="Basic and acidic residues" evidence="2">
    <location>
        <begin position="132"/>
        <end position="143"/>
    </location>
</feature>
<feature type="compositionally biased region" description="Basic and acidic residues" evidence="2">
    <location>
        <begin position="162"/>
        <end position="174"/>
    </location>
</feature>
<dbReference type="STRING" id="94130.A0A2Z6RCP5"/>
<feature type="compositionally biased region" description="Polar residues" evidence="2">
    <location>
        <begin position="230"/>
        <end position="251"/>
    </location>
</feature>
<sequence>MEADVGSQGKVQNEYTKETGHQSNVTDIKFSSTTKENLVTSSKDDERKNDDKSNSDLIEFLSTTKESLITSSKDDERKNDNKSNSDLTEFFSTTKVSLITSSKDDERKNDNKSNSDLMEFSSMSKENLITSSKDDERKNDNKSNSDLIEFSSTTKENLITSSKDDERKIDDKSNSDLMEFSSMTKENLITLSKDNDRKNDNKSNSDLMEFSSTAKGNLITSSKDDERKNYNQSNSDLMEFSSTTKENLVTSSKDDERKNDNKSNSDLIGFSSTAKRDFITSSKDDERKNDNKSNSDLMEFSSTTKENLITSSKNNQRKNDDKSNSDLMEFSSTTKENLITSSKDDERKNDNKSNSDLMEFSSTAKGNLITSSKDNERKNDNKSNSDLMEFSSTTKENLITSSDDDERKNDDQSNSDLMEFSSTAKENLITSSKNNIRKNDDKGNENVDDETKEIQLSLENENLKHKISLLKKSIQFYEKNYVTCDDYKNLQDELESQKRHYEKIIRRKKNDYELRIQELNQKLFDTNNELQKYKNYTESFKTEYRKIQDELDANKEDINILKTNNTALKEEASRYQSALGTATNFRTSDDSVQLKNDILSLQDSIGDYVTNLKGRIEINIDNIEKLIQDYGCLTKITKEKPNKSFIKAILQRYVLNTVIEHARNYFENSASLESDILHKTLHLCSALNKFSESRKGMDTITPTTSIKIRQEACVALSNRGFSETLENNQTIEHDFIKRARHALNNSMNEYRTINDPEKKQSVESMATNIIREIVRIFWFRLRAQEPTVSSSWIDPRVKIDINTMTGRWEKEEEDIDKLIVDMCYFPIVGLNLNDPSKRKLYTRAKVFPAYQVRSYASVTSTLIEQGRKFVRNVIPTKEQADSNDNGK</sequence>
<feature type="compositionally biased region" description="Basic and acidic residues" evidence="2">
    <location>
        <begin position="193"/>
        <end position="203"/>
    </location>
</feature>
<feature type="compositionally biased region" description="Polar residues" evidence="2">
    <location>
        <begin position="412"/>
        <end position="434"/>
    </location>
</feature>
<dbReference type="Proteomes" id="UP000615446">
    <property type="component" value="Unassembled WGS sequence"/>
</dbReference>
<feature type="compositionally biased region" description="Polar residues" evidence="2">
    <location>
        <begin position="354"/>
        <end position="372"/>
    </location>
</feature>
<feature type="compositionally biased region" description="Polar residues" evidence="2">
    <location>
        <begin position="181"/>
        <end position="190"/>
    </location>
</feature>
<dbReference type="AlphaFoldDB" id="A0A2Z6RCP5"/>
<keyword evidence="1" id="KW-0175">Coiled coil</keyword>
<feature type="compositionally biased region" description="Polar residues" evidence="2">
    <location>
        <begin position="144"/>
        <end position="161"/>
    </location>
</feature>
<evidence type="ECO:0000313" key="3">
    <source>
        <dbReference type="EMBL" id="GBB95724.1"/>
    </source>
</evidence>
<feature type="compositionally biased region" description="Polar residues" evidence="2">
    <location>
        <begin position="330"/>
        <end position="341"/>
    </location>
</feature>
<feature type="compositionally biased region" description="Basic and acidic residues" evidence="2">
    <location>
        <begin position="342"/>
        <end position="353"/>
    </location>
</feature>
<feature type="compositionally biased region" description="Basic and acidic residues" evidence="2">
    <location>
        <begin position="274"/>
        <end position="293"/>
    </location>
</feature>
<reference evidence="4" key="2">
    <citation type="submission" date="2019-10" db="EMBL/GenBank/DDBJ databases">
        <title>Conservation and host-specific expression of non-tandemly repeated heterogenous ribosome RNA gene in arbuscular mycorrhizal fungi.</title>
        <authorList>
            <person name="Maeda T."/>
            <person name="Kobayashi Y."/>
            <person name="Nakagawa T."/>
            <person name="Ezawa T."/>
            <person name="Yamaguchi K."/>
            <person name="Bino T."/>
            <person name="Nishimoto Y."/>
            <person name="Shigenobu S."/>
            <person name="Kawaguchi M."/>
        </authorList>
    </citation>
    <scope>NUCLEOTIDE SEQUENCE</scope>
    <source>
        <strain evidence="4">HR1</strain>
    </source>
</reference>
<feature type="region of interest" description="Disordered" evidence="2">
    <location>
        <begin position="99"/>
        <end position="448"/>
    </location>
</feature>
<feature type="compositionally biased region" description="Basic and acidic residues" evidence="2">
    <location>
        <begin position="373"/>
        <end position="383"/>
    </location>
</feature>
<organism evidence="3 5">
    <name type="scientific">Rhizophagus clarus</name>
    <dbReference type="NCBI Taxonomy" id="94130"/>
    <lineage>
        <taxon>Eukaryota</taxon>
        <taxon>Fungi</taxon>
        <taxon>Fungi incertae sedis</taxon>
        <taxon>Mucoromycota</taxon>
        <taxon>Glomeromycotina</taxon>
        <taxon>Glomeromycetes</taxon>
        <taxon>Glomerales</taxon>
        <taxon>Glomeraceae</taxon>
        <taxon>Rhizophagus</taxon>
    </lineage>
</organism>
<accession>A0A2Z6RCP5</accession>
<gene>
    <name evidence="4" type="ORF">RCL2_002386400</name>
    <name evidence="3" type="ORF">RclHR1_00260029</name>
</gene>
<evidence type="ECO:0000313" key="4">
    <source>
        <dbReference type="EMBL" id="GES97277.1"/>
    </source>
</evidence>
<name>A0A2Z6RCP5_9GLOM</name>
<feature type="compositionally biased region" description="Basic and acidic residues" evidence="2">
    <location>
        <begin position="102"/>
        <end position="113"/>
    </location>
</feature>
<dbReference type="Proteomes" id="UP000247702">
    <property type="component" value="Unassembled WGS sequence"/>
</dbReference>
<feature type="compositionally biased region" description="Polar residues" evidence="2">
    <location>
        <begin position="210"/>
        <end position="221"/>
    </location>
</feature>
<evidence type="ECO:0000256" key="2">
    <source>
        <dbReference type="SAM" id="MobiDB-lite"/>
    </source>
</evidence>
<feature type="compositionally biased region" description="Basic and acidic residues" evidence="2">
    <location>
        <begin position="72"/>
        <end position="83"/>
    </location>
</feature>
<dbReference type="EMBL" id="BEXD01001779">
    <property type="protein sequence ID" value="GBB95724.1"/>
    <property type="molecule type" value="Genomic_DNA"/>
</dbReference>
<proteinExistence type="predicted"/>
<feature type="compositionally biased region" description="Polar residues" evidence="2">
    <location>
        <begin position="294"/>
        <end position="314"/>
    </location>
</feature>
<feature type="compositionally biased region" description="Polar residues" evidence="2">
    <location>
        <begin position="114"/>
        <end position="131"/>
    </location>
</feature>
<feature type="compositionally biased region" description="Polar residues" evidence="2">
    <location>
        <begin position="21"/>
        <end position="41"/>
    </location>
</feature>
<feature type="compositionally biased region" description="Polar residues" evidence="2">
    <location>
        <begin position="384"/>
        <end position="401"/>
    </location>
</feature>
<dbReference type="OrthoDB" id="2395291at2759"/>
<feature type="region of interest" description="Disordered" evidence="2">
    <location>
        <begin position="1"/>
        <end position="87"/>
    </location>
</feature>
<evidence type="ECO:0000313" key="5">
    <source>
        <dbReference type="Proteomes" id="UP000247702"/>
    </source>
</evidence>
<reference evidence="3 5" key="1">
    <citation type="submission" date="2017-11" db="EMBL/GenBank/DDBJ databases">
        <title>The genome of Rhizophagus clarus HR1 reveals common genetic basis of auxotrophy among arbuscular mycorrhizal fungi.</title>
        <authorList>
            <person name="Kobayashi Y."/>
        </authorList>
    </citation>
    <scope>NUCLEOTIDE SEQUENCE [LARGE SCALE GENOMIC DNA]</scope>
    <source>
        <strain evidence="3 5">HR1</strain>
    </source>
</reference>
<feature type="compositionally biased region" description="Polar residues" evidence="2">
    <location>
        <begin position="61"/>
        <end position="71"/>
    </location>
</feature>
<keyword evidence="5" id="KW-1185">Reference proteome</keyword>